<evidence type="ECO:0000256" key="4">
    <source>
        <dbReference type="ARBA" id="ARBA00013346"/>
    </source>
</evidence>
<dbReference type="Pfam" id="PF01135">
    <property type="entry name" value="PCMT"/>
    <property type="match status" value="1"/>
</dbReference>
<dbReference type="Proteomes" id="UP000470404">
    <property type="component" value="Unassembled WGS sequence"/>
</dbReference>
<gene>
    <name evidence="12" type="ORF">G3I59_17730</name>
</gene>
<dbReference type="PANTHER" id="PTHR11579:SF0">
    <property type="entry name" value="PROTEIN-L-ISOASPARTATE(D-ASPARTATE) O-METHYLTRANSFERASE"/>
    <property type="match status" value="1"/>
</dbReference>
<proteinExistence type="inferred from homology"/>
<comment type="caution">
    <text evidence="12">The sequence shown here is derived from an EMBL/GenBank/DDBJ whole genome shotgun (WGS) entry which is preliminary data.</text>
</comment>
<keyword evidence="13" id="KW-1185">Reference proteome</keyword>
<evidence type="ECO:0000256" key="9">
    <source>
        <dbReference type="ARBA" id="ARBA00030757"/>
    </source>
</evidence>
<dbReference type="EMBL" id="JAAGNC010000089">
    <property type="protein sequence ID" value="NEC57384.1"/>
    <property type="molecule type" value="Genomic_DNA"/>
</dbReference>
<keyword evidence="8" id="KW-0949">S-adenosyl-L-methionine</keyword>
<evidence type="ECO:0000256" key="3">
    <source>
        <dbReference type="ARBA" id="ARBA00011890"/>
    </source>
</evidence>
<evidence type="ECO:0000313" key="12">
    <source>
        <dbReference type="EMBL" id="NEC57384.1"/>
    </source>
</evidence>
<evidence type="ECO:0000313" key="13">
    <source>
        <dbReference type="Proteomes" id="UP000470404"/>
    </source>
</evidence>
<evidence type="ECO:0000256" key="5">
    <source>
        <dbReference type="ARBA" id="ARBA00022490"/>
    </source>
</evidence>
<dbReference type="GO" id="GO:0032259">
    <property type="term" value="P:methylation"/>
    <property type="evidence" value="ECO:0007669"/>
    <property type="project" value="UniProtKB-KW"/>
</dbReference>
<evidence type="ECO:0000256" key="7">
    <source>
        <dbReference type="ARBA" id="ARBA00022679"/>
    </source>
</evidence>
<dbReference type="InterPro" id="IPR026448">
    <property type="entry name" value="Methyltr_grasp"/>
</dbReference>
<dbReference type="PANTHER" id="PTHR11579">
    <property type="entry name" value="PROTEIN-L-ISOASPARTATE O-METHYLTRANSFERASE"/>
    <property type="match status" value="1"/>
</dbReference>
<keyword evidence="7" id="KW-0808">Transferase</keyword>
<evidence type="ECO:0000256" key="2">
    <source>
        <dbReference type="ARBA" id="ARBA00005369"/>
    </source>
</evidence>
<keyword evidence="5" id="KW-0963">Cytoplasm</keyword>
<evidence type="ECO:0000256" key="1">
    <source>
        <dbReference type="ARBA" id="ARBA00004496"/>
    </source>
</evidence>
<dbReference type="GO" id="GO:0008168">
    <property type="term" value="F:methyltransferase activity"/>
    <property type="evidence" value="ECO:0007669"/>
    <property type="project" value="UniProtKB-KW"/>
</dbReference>
<evidence type="ECO:0000256" key="10">
    <source>
        <dbReference type="ARBA" id="ARBA00031323"/>
    </source>
</evidence>
<dbReference type="NCBIfam" id="TIGR04188">
    <property type="entry name" value="methyltr_grsp"/>
    <property type="match status" value="1"/>
</dbReference>
<evidence type="ECO:0000256" key="11">
    <source>
        <dbReference type="ARBA" id="ARBA00031350"/>
    </source>
</evidence>
<dbReference type="CDD" id="cd02440">
    <property type="entry name" value="AdoMet_MTases"/>
    <property type="match status" value="1"/>
</dbReference>
<evidence type="ECO:0000256" key="6">
    <source>
        <dbReference type="ARBA" id="ARBA00022603"/>
    </source>
</evidence>
<comment type="subcellular location">
    <subcellularLocation>
        <location evidence="1">Cytoplasm</location>
    </subcellularLocation>
</comment>
<accession>A0ABX0BR39</accession>
<dbReference type="PROSITE" id="PS01279">
    <property type="entry name" value="PCMT"/>
    <property type="match status" value="1"/>
</dbReference>
<dbReference type="RefSeq" id="WP_067593799.1">
    <property type="nucleotide sequence ID" value="NZ_JAAGNC010000089.1"/>
</dbReference>
<comment type="similarity">
    <text evidence="2">Belongs to the methyltransferase superfamily. L-isoaspartyl/D-aspartyl protein methyltransferase family.</text>
</comment>
<dbReference type="InterPro" id="IPR000682">
    <property type="entry name" value="PCMT"/>
</dbReference>
<dbReference type="InterPro" id="IPR029063">
    <property type="entry name" value="SAM-dependent_MTases_sf"/>
</dbReference>
<keyword evidence="6 12" id="KW-0489">Methyltransferase</keyword>
<dbReference type="Gene3D" id="3.40.50.150">
    <property type="entry name" value="Vaccinia Virus protein VP39"/>
    <property type="match status" value="1"/>
</dbReference>
<evidence type="ECO:0000256" key="8">
    <source>
        <dbReference type="ARBA" id="ARBA00022691"/>
    </source>
</evidence>
<sequence>MITTNTPADAEWEPHAQRLADELAAAGKFTDPRLAEAVRAVPRHAFVPTYHQQTPDGSWAQRTSVDDLAAVYSNTVLITALARTATGGTTVLSSSTQPGLMTRMIEALNLADGARVLEVGTGTGYNAALLAHRLGDEQVCSVDVEADLVELARQRLAELGYHPTLVVGDGAAGLPEHAPFDAIIATCAVPAIPWAWIEQVRPGGVILTDLKPAPGAGSLVRLTRTAEDRAEGRFDPTYAAFMDLRHTAGDNPAGFQVERDHGQAEHRTTSLDPNTPWTSLLVWFLASFDLGPGISYGYTLPESGAVPVRSDTAPTACWMATPDGSWAEIALASDNGQHEVAEGGLRRLWQLVENAHDTWTELGQPGWNRFGLTVTREMHTVWFDHPDGKRAWHIASH</sequence>
<name>A0ABX0BR39_9PSEU</name>
<organism evidence="12 13">
    <name type="scientific">Amycolatopsis rubida</name>
    <dbReference type="NCBI Taxonomy" id="112413"/>
    <lineage>
        <taxon>Bacteria</taxon>
        <taxon>Bacillati</taxon>
        <taxon>Actinomycetota</taxon>
        <taxon>Actinomycetes</taxon>
        <taxon>Pseudonocardiales</taxon>
        <taxon>Pseudonocardiaceae</taxon>
        <taxon>Amycolatopsis</taxon>
    </lineage>
</organism>
<reference evidence="12 13" key="1">
    <citation type="submission" date="2020-01" db="EMBL/GenBank/DDBJ databases">
        <title>Insect and environment-associated Actinomycetes.</title>
        <authorList>
            <person name="Currrie C."/>
            <person name="Chevrette M."/>
            <person name="Carlson C."/>
            <person name="Stubbendieck R."/>
            <person name="Wendt-Pienkowski E."/>
        </authorList>
    </citation>
    <scope>NUCLEOTIDE SEQUENCE [LARGE SCALE GENOMIC DNA]</scope>
    <source>
        <strain evidence="12 13">SID8386</strain>
    </source>
</reference>
<protein>
    <recommendedName>
        <fullName evidence="4">Protein-L-isoaspartate O-methyltransferase</fullName>
        <ecNumber evidence="3">2.1.1.77</ecNumber>
    </recommendedName>
    <alternativeName>
        <fullName evidence="11">L-isoaspartyl protein carboxyl methyltransferase</fullName>
    </alternativeName>
    <alternativeName>
        <fullName evidence="9">Protein L-isoaspartyl methyltransferase</fullName>
    </alternativeName>
    <alternativeName>
        <fullName evidence="10">Protein-beta-aspartate methyltransferase</fullName>
    </alternativeName>
</protein>
<dbReference type="SUPFAM" id="SSF53335">
    <property type="entry name" value="S-adenosyl-L-methionine-dependent methyltransferases"/>
    <property type="match status" value="1"/>
</dbReference>
<dbReference type="EC" id="2.1.1.77" evidence="3"/>